<accession>A0A075MP52</accession>
<dbReference type="Proteomes" id="UP000028194">
    <property type="component" value="Chromosome"/>
</dbReference>
<organism evidence="2 3">
    <name type="scientific">Candidatus Nitrososphaera evergladensis SR1</name>
    <dbReference type="NCBI Taxonomy" id="1459636"/>
    <lineage>
        <taxon>Archaea</taxon>
        <taxon>Nitrososphaerota</taxon>
        <taxon>Nitrososphaeria</taxon>
        <taxon>Nitrososphaerales</taxon>
        <taxon>Nitrososphaeraceae</taxon>
        <taxon>Nitrososphaera</taxon>
    </lineage>
</organism>
<feature type="compositionally biased region" description="Basic residues" evidence="1">
    <location>
        <begin position="81"/>
        <end position="92"/>
    </location>
</feature>
<proteinExistence type="predicted"/>
<evidence type="ECO:0000256" key="1">
    <source>
        <dbReference type="SAM" id="MobiDB-lite"/>
    </source>
</evidence>
<evidence type="ECO:0000313" key="2">
    <source>
        <dbReference type="EMBL" id="AIF83306.1"/>
    </source>
</evidence>
<dbReference type="RefSeq" id="WP_148700097.1">
    <property type="nucleotide sequence ID" value="NZ_CP007174.1"/>
</dbReference>
<dbReference type="GeneID" id="41597043"/>
<dbReference type="EMBL" id="CP007174">
    <property type="protein sequence ID" value="AIF83306.1"/>
    <property type="molecule type" value="Genomic_DNA"/>
</dbReference>
<dbReference type="eggNOG" id="arCOG06878">
    <property type="taxonomic scope" value="Archaea"/>
</dbReference>
<gene>
    <name evidence="2" type="ORF">NTE_01235</name>
</gene>
<dbReference type="Gene3D" id="1.10.1740.70">
    <property type="entry name" value="ChaB"/>
    <property type="match status" value="1"/>
</dbReference>
<feature type="region of interest" description="Disordered" evidence="1">
    <location>
        <begin position="1"/>
        <end position="92"/>
    </location>
</feature>
<feature type="compositionally biased region" description="Basic and acidic residues" evidence="1">
    <location>
        <begin position="1"/>
        <end position="32"/>
    </location>
</feature>
<dbReference type="InterPro" id="IPR009317">
    <property type="entry name" value="ChaB"/>
</dbReference>
<dbReference type="Pfam" id="PF06150">
    <property type="entry name" value="ChaB"/>
    <property type="match status" value="1"/>
</dbReference>
<sequence>MPRGKLSERTRKQIDTLPEKAQRTFRKAHESALKQYKSPGKRRRKSDTAEAVAQKVAWSAVKKKYRKSGDKWVSKSSSNNRRSKKTKSKKEE</sequence>
<dbReference type="SUPFAM" id="SSF140376">
    <property type="entry name" value="ChaB-like"/>
    <property type="match status" value="1"/>
</dbReference>
<protein>
    <submittedName>
        <fullName evidence="2">Putative cation transport regulator</fullName>
    </submittedName>
</protein>
<dbReference type="HOGENOM" id="CLU_179907_0_0_2"/>
<dbReference type="OrthoDB" id="144741at2157"/>
<evidence type="ECO:0000313" key="3">
    <source>
        <dbReference type="Proteomes" id="UP000028194"/>
    </source>
</evidence>
<dbReference type="AlphaFoldDB" id="A0A075MP52"/>
<reference evidence="2 3" key="1">
    <citation type="journal article" date="2014" name="PLoS ONE">
        <title>Genome Sequence of Candidatus Nitrososphaera evergladensis from Group I.1b Enriched from Everglades Soil Reveals Novel Genomic Features of the Ammonia-Oxidizing Archaea.</title>
        <authorList>
            <person name="Zhalnina K.V."/>
            <person name="Dias R."/>
            <person name="Leonard M.T."/>
            <person name="Dorr de Quadros P."/>
            <person name="Camargo F.A."/>
            <person name="Drew J.C."/>
            <person name="Farmerie W.G."/>
            <person name="Daroub S.H."/>
            <person name="Triplett E.W."/>
        </authorList>
    </citation>
    <scope>NUCLEOTIDE SEQUENCE [LARGE SCALE GENOMIC DNA]</scope>
    <source>
        <strain evidence="2 3">SR1</strain>
    </source>
</reference>
<dbReference type="STRING" id="1459636.NTE_01235"/>
<name>A0A075MP52_9ARCH</name>
<dbReference type="KEGG" id="nev:NTE_01235"/>
<dbReference type="InterPro" id="IPR037205">
    <property type="entry name" value="ChaB_sf"/>
</dbReference>
<keyword evidence="3" id="KW-1185">Reference proteome</keyword>